<proteinExistence type="inferred from homology"/>
<keyword evidence="3" id="KW-0949">S-adenosyl-L-methionine</keyword>
<dbReference type="Gene3D" id="3.40.50.150">
    <property type="entry name" value="Vaccinia Virus protein VP39"/>
    <property type="match status" value="1"/>
</dbReference>
<evidence type="ECO:0000313" key="5">
    <source>
        <dbReference type="EMBL" id="KZV97531.1"/>
    </source>
</evidence>
<dbReference type="InterPro" id="IPR051654">
    <property type="entry name" value="Meroterpenoid_MTases"/>
</dbReference>
<protein>
    <recommendedName>
        <fullName evidence="7">Methyltransferase domain-containing protein</fullName>
    </recommendedName>
</protein>
<dbReference type="STRING" id="1314781.A0A165L8Z2"/>
<keyword evidence="2" id="KW-0808">Transferase</keyword>
<gene>
    <name evidence="5" type="ORF">EXIGLDRAFT_607962</name>
</gene>
<evidence type="ECO:0000256" key="3">
    <source>
        <dbReference type="ARBA" id="ARBA00022691"/>
    </source>
</evidence>
<dbReference type="AlphaFoldDB" id="A0A165L8Z2"/>
<dbReference type="GO" id="GO:0016740">
    <property type="term" value="F:transferase activity"/>
    <property type="evidence" value="ECO:0007669"/>
    <property type="project" value="UniProtKB-KW"/>
</dbReference>
<dbReference type="OrthoDB" id="2094832at2759"/>
<organism evidence="5 6">
    <name type="scientific">Exidia glandulosa HHB12029</name>
    <dbReference type="NCBI Taxonomy" id="1314781"/>
    <lineage>
        <taxon>Eukaryota</taxon>
        <taxon>Fungi</taxon>
        <taxon>Dikarya</taxon>
        <taxon>Basidiomycota</taxon>
        <taxon>Agaricomycotina</taxon>
        <taxon>Agaricomycetes</taxon>
        <taxon>Auriculariales</taxon>
        <taxon>Exidiaceae</taxon>
        <taxon>Exidia</taxon>
    </lineage>
</organism>
<dbReference type="Proteomes" id="UP000077266">
    <property type="component" value="Unassembled WGS sequence"/>
</dbReference>
<dbReference type="PANTHER" id="PTHR35897">
    <property type="entry name" value="METHYLTRANSFERASE AUSD"/>
    <property type="match status" value="1"/>
</dbReference>
<name>A0A165L8Z2_EXIGL</name>
<dbReference type="PANTHER" id="PTHR35897:SF1">
    <property type="entry name" value="METHYLTRANSFERASE AUSD"/>
    <property type="match status" value="1"/>
</dbReference>
<comment type="pathway">
    <text evidence="1">Secondary metabolite biosynthesis.</text>
</comment>
<evidence type="ECO:0008006" key="7">
    <source>
        <dbReference type="Google" id="ProtNLM"/>
    </source>
</evidence>
<reference evidence="5 6" key="1">
    <citation type="journal article" date="2016" name="Mol. Biol. Evol.">
        <title>Comparative Genomics of Early-Diverging Mushroom-Forming Fungi Provides Insights into the Origins of Lignocellulose Decay Capabilities.</title>
        <authorList>
            <person name="Nagy L.G."/>
            <person name="Riley R."/>
            <person name="Tritt A."/>
            <person name="Adam C."/>
            <person name="Daum C."/>
            <person name="Floudas D."/>
            <person name="Sun H."/>
            <person name="Yadav J.S."/>
            <person name="Pangilinan J."/>
            <person name="Larsson K.H."/>
            <person name="Matsuura K."/>
            <person name="Barry K."/>
            <person name="Labutti K."/>
            <person name="Kuo R."/>
            <person name="Ohm R.A."/>
            <person name="Bhattacharya S.S."/>
            <person name="Shirouzu T."/>
            <person name="Yoshinaga Y."/>
            <person name="Martin F.M."/>
            <person name="Grigoriev I.V."/>
            <person name="Hibbett D.S."/>
        </authorList>
    </citation>
    <scope>NUCLEOTIDE SEQUENCE [LARGE SCALE GENOMIC DNA]</scope>
    <source>
        <strain evidence="5 6">HHB12029</strain>
    </source>
</reference>
<comment type="similarity">
    <text evidence="4">Belongs to the class I-like SAM-binding methyltransferase superfamily.</text>
</comment>
<evidence type="ECO:0000256" key="1">
    <source>
        <dbReference type="ARBA" id="ARBA00005179"/>
    </source>
</evidence>
<dbReference type="InterPro" id="IPR029063">
    <property type="entry name" value="SAM-dependent_MTases_sf"/>
</dbReference>
<dbReference type="EMBL" id="KV425929">
    <property type="protein sequence ID" value="KZV97531.1"/>
    <property type="molecule type" value="Genomic_DNA"/>
</dbReference>
<accession>A0A165L8Z2</accession>
<evidence type="ECO:0000256" key="2">
    <source>
        <dbReference type="ARBA" id="ARBA00022679"/>
    </source>
</evidence>
<dbReference type="SUPFAM" id="SSF53335">
    <property type="entry name" value="S-adenosyl-L-methionine-dependent methyltransferases"/>
    <property type="match status" value="1"/>
</dbReference>
<keyword evidence="6" id="KW-1185">Reference proteome</keyword>
<dbReference type="InParanoid" id="A0A165L8Z2"/>
<evidence type="ECO:0000313" key="6">
    <source>
        <dbReference type="Proteomes" id="UP000077266"/>
    </source>
</evidence>
<sequence>MSDAATERPAHYNLPIDPSVYSLQPDEAAFFKEQTGLHDDEVLKEHILAVQAEAYQVYPYPCIRVFNFTTLKISRFAIYQDFLQLPTVRRDAVLLDLGCCFGNDARKAVADGFPASQVIASDLRPEFWDLGRKLFRSSTDIRFIPGDVFQDSFLGPDLVQGGTEDTAHALNNAVESASLNPLYGKVSAIHASAFFHLFNEAQQEHIARRLALLLSPEPGSIIFGSHGAALTHGKRTGQSSFDHSPESWTALWQNVFAPRKVIGVMILLRSRKQY</sequence>
<evidence type="ECO:0000256" key="4">
    <source>
        <dbReference type="ARBA" id="ARBA00038314"/>
    </source>
</evidence>